<sequence length="202" mass="22686">MRNALYATADDRGLSGTDRSPPTHDWVGDGTLLMRGSTYVNALKTRLGLVNTRLRSSRGRPNAPVNCDLGCGRPESLGHILQSCPKLAPERSRRHDRVLDLLQQQLGRKNWQVLREPHIRTQAGVRVPDLVIWDRQGSTVLDVQVVADNSVGDFLTRAHDLKRSYYDVGDINAWVREKTGHPPMFTTLTINWRGTMASQPQL</sequence>
<dbReference type="Proteomes" id="UP000324222">
    <property type="component" value="Unassembled WGS sequence"/>
</dbReference>
<accession>A0A5B7JEM6</accession>
<evidence type="ECO:0000313" key="3">
    <source>
        <dbReference type="Proteomes" id="UP000324222"/>
    </source>
</evidence>
<evidence type="ECO:0000313" key="2">
    <source>
        <dbReference type="EMBL" id="MPC91817.1"/>
    </source>
</evidence>
<dbReference type="EMBL" id="VSRR010089091">
    <property type="protein sequence ID" value="MPC91817.1"/>
    <property type="molecule type" value="Genomic_DNA"/>
</dbReference>
<name>A0A5B7JEM6_PORTR</name>
<keyword evidence="3" id="KW-1185">Reference proteome</keyword>
<dbReference type="AlphaFoldDB" id="A0A5B7JEM6"/>
<feature type="region of interest" description="Disordered" evidence="1">
    <location>
        <begin position="1"/>
        <end position="24"/>
    </location>
</feature>
<protein>
    <submittedName>
        <fullName evidence="2">Retrovirus-related Pol polyprotein from type-2 retrotransposable element R2DM</fullName>
    </submittedName>
</protein>
<comment type="caution">
    <text evidence="2">The sequence shown here is derived from an EMBL/GenBank/DDBJ whole genome shotgun (WGS) entry which is preliminary data.</text>
</comment>
<organism evidence="2 3">
    <name type="scientific">Portunus trituberculatus</name>
    <name type="common">Swimming crab</name>
    <name type="synonym">Neptunus trituberculatus</name>
    <dbReference type="NCBI Taxonomy" id="210409"/>
    <lineage>
        <taxon>Eukaryota</taxon>
        <taxon>Metazoa</taxon>
        <taxon>Ecdysozoa</taxon>
        <taxon>Arthropoda</taxon>
        <taxon>Crustacea</taxon>
        <taxon>Multicrustacea</taxon>
        <taxon>Malacostraca</taxon>
        <taxon>Eumalacostraca</taxon>
        <taxon>Eucarida</taxon>
        <taxon>Decapoda</taxon>
        <taxon>Pleocyemata</taxon>
        <taxon>Brachyura</taxon>
        <taxon>Eubrachyura</taxon>
        <taxon>Portunoidea</taxon>
        <taxon>Portunidae</taxon>
        <taxon>Portuninae</taxon>
        <taxon>Portunus</taxon>
    </lineage>
</organism>
<proteinExistence type="predicted"/>
<gene>
    <name evidence="2" type="primary">pol_9</name>
    <name evidence="2" type="ORF">E2C01_086877</name>
</gene>
<evidence type="ECO:0000256" key="1">
    <source>
        <dbReference type="SAM" id="MobiDB-lite"/>
    </source>
</evidence>
<reference evidence="2 3" key="1">
    <citation type="submission" date="2019-05" db="EMBL/GenBank/DDBJ databases">
        <title>Another draft genome of Portunus trituberculatus and its Hox gene families provides insights of decapod evolution.</title>
        <authorList>
            <person name="Jeong J.-H."/>
            <person name="Song I."/>
            <person name="Kim S."/>
            <person name="Choi T."/>
            <person name="Kim D."/>
            <person name="Ryu S."/>
            <person name="Kim W."/>
        </authorList>
    </citation>
    <scope>NUCLEOTIDE SEQUENCE [LARGE SCALE GENOMIC DNA]</scope>
    <source>
        <tissue evidence="2">Muscle</tissue>
    </source>
</reference>